<feature type="transmembrane region" description="Helical" evidence="1">
    <location>
        <begin position="49"/>
        <end position="73"/>
    </location>
</feature>
<name>A0A926NJX7_9BACI</name>
<keyword evidence="1" id="KW-0812">Transmembrane</keyword>
<dbReference type="GO" id="GO:0045881">
    <property type="term" value="P:positive regulation of sporulation resulting in formation of a cellular spore"/>
    <property type="evidence" value="ECO:0007669"/>
    <property type="project" value="InterPro"/>
</dbReference>
<dbReference type="SMART" id="SM01251">
    <property type="entry name" value="KbaA"/>
    <property type="match status" value="1"/>
</dbReference>
<organism evidence="2 3">
    <name type="scientific">Metabacillus arenae</name>
    <dbReference type="NCBI Taxonomy" id="2771434"/>
    <lineage>
        <taxon>Bacteria</taxon>
        <taxon>Bacillati</taxon>
        <taxon>Bacillota</taxon>
        <taxon>Bacilli</taxon>
        <taxon>Bacillales</taxon>
        <taxon>Bacillaceae</taxon>
        <taxon>Metabacillus</taxon>
    </lineage>
</organism>
<dbReference type="Pfam" id="PF14089">
    <property type="entry name" value="KbaA"/>
    <property type="match status" value="1"/>
</dbReference>
<comment type="caution">
    <text evidence="2">The sequence shown here is derived from an EMBL/GenBank/DDBJ whole genome shotgun (WGS) entry which is preliminary data.</text>
</comment>
<evidence type="ECO:0000256" key="1">
    <source>
        <dbReference type="SAM" id="Phobius"/>
    </source>
</evidence>
<dbReference type="PIRSF" id="PIRSF029886">
    <property type="entry name" value="KBAA"/>
    <property type="match status" value="1"/>
</dbReference>
<keyword evidence="1" id="KW-1133">Transmembrane helix</keyword>
<dbReference type="Proteomes" id="UP000626844">
    <property type="component" value="Unassembled WGS sequence"/>
</dbReference>
<feature type="transmembrane region" description="Helical" evidence="1">
    <location>
        <begin position="173"/>
        <end position="192"/>
    </location>
</feature>
<reference evidence="2" key="1">
    <citation type="submission" date="2020-09" db="EMBL/GenBank/DDBJ databases">
        <title>A novel bacterium of genus Bacillus, isolated from South China Sea.</title>
        <authorList>
            <person name="Huang H."/>
            <person name="Mo K."/>
            <person name="Hu Y."/>
        </authorList>
    </citation>
    <scope>NUCLEOTIDE SEQUENCE</scope>
    <source>
        <strain evidence="2">IB182487</strain>
    </source>
</reference>
<accession>A0A926NJX7</accession>
<proteinExistence type="predicted"/>
<feature type="transmembrane region" description="Helical" evidence="1">
    <location>
        <begin position="146"/>
        <end position="167"/>
    </location>
</feature>
<dbReference type="AlphaFoldDB" id="A0A926NJX7"/>
<feature type="transmembrane region" description="Helical" evidence="1">
    <location>
        <begin position="117"/>
        <end position="137"/>
    </location>
</feature>
<feature type="transmembrane region" description="Helical" evidence="1">
    <location>
        <begin position="85"/>
        <end position="105"/>
    </location>
</feature>
<protein>
    <submittedName>
        <fullName evidence="2">KinB-signaling pathway activation protein</fullName>
    </submittedName>
</protein>
<evidence type="ECO:0000313" key="2">
    <source>
        <dbReference type="EMBL" id="MBD1382721.1"/>
    </source>
</evidence>
<gene>
    <name evidence="2" type="ORF">IC621_21190</name>
</gene>
<dbReference type="RefSeq" id="WP_191161203.1">
    <property type="nucleotide sequence ID" value="NZ_JACXAI010000036.1"/>
</dbReference>
<dbReference type="InterPro" id="IPR024164">
    <property type="entry name" value="KinB-signalling_activ"/>
</dbReference>
<dbReference type="EMBL" id="JACXAI010000036">
    <property type="protein sequence ID" value="MBD1382721.1"/>
    <property type="molecule type" value="Genomic_DNA"/>
</dbReference>
<keyword evidence="3" id="KW-1185">Reference proteome</keyword>
<keyword evidence="1" id="KW-0472">Membrane</keyword>
<sequence>MNSRNWVRLFLSTLLVGAVITSIAGFTLKWGEYQSLFIQGEIVEILSVLFWFIGLGFIFSIISQMGFFAYLTVHRFGMGIFRSVSLWNNIQLFLILFVLFDLIYFRYQLFAIKDESVLSYVLLAIAILGFGLVVAYFKMRQTKKSAFVPALFFMVVVTTVEWVPALRVNEADWLYLMLIPLLACNAYQLLILPKITGKGNGKRLD</sequence>
<evidence type="ECO:0000313" key="3">
    <source>
        <dbReference type="Proteomes" id="UP000626844"/>
    </source>
</evidence>